<dbReference type="AlphaFoldDB" id="A0AAP5I6P0"/>
<accession>A0AAP5I6P0</accession>
<keyword evidence="2" id="KW-1185">Reference proteome</keyword>
<name>A0AAP5I6P0_9CYAN</name>
<evidence type="ECO:0000313" key="1">
    <source>
        <dbReference type="EMBL" id="MDR9894759.1"/>
    </source>
</evidence>
<sequence length="245" mass="28184">MRSLTAQQILQIWEIGQSQHPIDRALTLLCVACPNQSLEELAALSIGQRDAYLLTLREMTLGSKIESYAECSQCGERLEFTMNVGDIRVCEPISVVQQEYFLNWEDYQLRFRLPNSQDLAAVVGYQDVNMVRHIIGQRCVLQTKYHGDDLTDHNLPPALMSQLAAHIAEHDPQAEILLNLTCLACSHSWQVLFDIVTFFWSELSHQAKRLLHEVHTLARYYGWGEVDILSMSQFRRQFYLDLVNS</sequence>
<evidence type="ECO:0000313" key="2">
    <source>
        <dbReference type="Proteomes" id="UP000667802"/>
    </source>
</evidence>
<protein>
    <submittedName>
        <fullName evidence="1">Phage baseplate protein</fullName>
    </submittedName>
</protein>
<reference evidence="2" key="1">
    <citation type="journal article" date="2021" name="Science">
        <title>Hunting the eagle killer: A cyanobacterial neurotoxin causes vacuolar myelinopathy.</title>
        <authorList>
            <person name="Breinlinger S."/>
            <person name="Phillips T.J."/>
            <person name="Haram B.N."/>
            <person name="Mares J."/>
            <person name="Martinez Yerena J.A."/>
            <person name="Hrouzek P."/>
            <person name="Sobotka R."/>
            <person name="Henderson W.M."/>
            <person name="Schmieder P."/>
            <person name="Williams S.M."/>
            <person name="Lauderdale J.D."/>
            <person name="Wilde H.D."/>
            <person name="Gerrin W."/>
            <person name="Kust A."/>
            <person name="Washington J.W."/>
            <person name="Wagner C."/>
            <person name="Geier B."/>
            <person name="Liebeke M."/>
            <person name="Enke H."/>
            <person name="Niedermeyer T.H.J."/>
            <person name="Wilde S.B."/>
        </authorList>
    </citation>
    <scope>NUCLEOTIDE SEQUENCE [LARGE SCALE GENOMIC DNA]</scope>
    <source>
        <strain evidence="2">Thurmond2011</strain>
    </source>
</reference>
<dbReference type="Pfam" id="PF12322">
    <property type="entry name" value="T4_baseplate"/>
    <property type="match status" value="1"/>
</dbReference>
<organism evidence="1 2">
    <name type="scientific">Aetokthonos hydrillicola Thurmond2011</name>
    <dbReference type="NCBI Taxonomy" id="2712845"/>
    <lineage>
        <taxon>Bacteria</taxon>
        <taxon>Bacillati</taxon>
        <taxon>Cyanobacteriota</taxon>
        <taxon>Cyanophyceae</taxon>
        <taxon>Nostocales</taxon>
        <taxon>Hapalosiphonaceae</taxon>
        <taxon>Aetokthonos</taxon>
    </lineage>
</organism>
<dbReference type="EMBL" id="JAALHA020000003">
    <property type="protein sequence ID" value="MDR9894759.1"/>
    <property type="molecule type" value="Genomic_DNA"/>
</dbReference>
<dbReference type="Proteomes" id="UP000667802">
    <property type="component" value="Unassembled WGS sequence"/>
</dbReference>
<gene>
    <name evidence="1" type="ORF">G7B40_009280</name>
</gene>
<proteinExistence type="predicted"/>
<comment type="caution">
    <text evidence="1">The sequence shown here is derived from an EMBL/GenBank/DDBJ whole genome shotgun (WGS) entry which is preliminary data.</text>
</comment>
<dbReference type="RefSeq" id="WP_208339706.1">
    <property type="nucleotide sequence ID" value="NZ_CAWQFN010000563.1"/>
</dbReference>
<dbReference type="InterPro" id="IPR024364">
    <property type="entry name" value="Baseplate_phage_T4-like"/>
</dbReference>